<feature type="transmembrane region" description="Helical" evidence="1">
    <location>
        <begin position="87"/>
        <end position="108"/>
    </location>
</feature>
<evidence type="ECO:0000313" key="2">
    <source>
        <dbReference type="EMBL" id="TCK19874.1"/>
    </source>
</evidence>
<proteinExistence type="predicted"/>
<comment type="caution">
    <text evidence="2">The sequence shown here is derived from an EMBL/GenBank/DDBJ whole genome shotgun (WGS) entry which is preliminary data.</text>
</comment>
<dbReference type="OrthoDB" id="428263at2"/>
<keyword evidence="1" id="KW-1133">Transmembrane helix</keyword>
<organism evidence="2 3">
    <name type="scientific">Pseudonocardia endophytica</name>
    <dbReference type="NCBI Taxonomy" id="401976"/>
    <lineage>
        <taxon>Bacteria</taxon>
        <taxon>Bacillati</taxon>
        <taxon>Actinomycetota</taxon>
        <taxon>Actinomycetes</taxon>
        <taxon>Pseudonocardiales</taxon>
        <taxon>Pseudonocardiaceae</taxon>
        <taxon>Pseudonocardia</taxon>
    </lineage>
</organism>
<feature type="transmembrane region" description="Helical" evidence="1">
    <location>
        <begin position="59"/>
        <end position="81"/>
    </location>
</feature>
<evidence type="ECO:0000256" key="1">
    <source>
        <dbReference type="SAM" id="Phobius"/>
    </source>
</evidence>
<keyword evidence="1" id="KW-0472">Membrane</keyword>
<sequence>MTGLWITRGVLWVATIGSGLLGGIYLAFSVAVMPALAARPAGESAAAMQEINRVIVNPVFGLLFAGTALACLLTAGSPLVVGGDGSGWRVAGGAVGLLGFVSTAAVNIPLNNRLDAQGVQVWTQFLAQWVPANHVRAVTSLVAAVALTLALRTT</sequence>
<reference evidence="2 3" key="1">
    <citation type="submission" date="2019-03" db="EMBL/GenBank/DDBJ databases">
        <title>Sequencing the genomes of 1000 actinobacteria strains.</title>
        <authorList>
            <person name="Klenk H.-P."/>
        </authorList>
    </citation>
    <scope>NUCLEOTIDE SEQUENCE [LARGE SCALE GENOMIC DNA]</scope>
    <source>
        <strain evidence="2 3">DSM 44969</strain>
    </source>
</reference>
<protein>
    <submittedName>
        <fullName evidence="2">Putative membrane protein</fullName>
    </submittedName>
</protein>
<evidence type="ECO:0000313" key="3">
    <source>
        <dbReference type="Proteomes" id="UP000295560"/>
    </source>
</evidence>
<accession>A0A4R1HCW8</accession>
<dbReference type="AlphaFoldDB" id="A0A4R1HCW8"/>
<dbReference type="Proteomes" id="UP000295560">
    <property type="component" value="Unassembled WGS sequence"/>
</dbReference>
<dbReference type="RefSeq" id="WP_132428211.1">
    <property type="nucleotide sequence ID" value="NZ_SMFZ01000002.1"/>
</dbReference>
<dbReference type="EMBL" id="SMFZ01000002">
    <property type="protein sequence ID" value="TCK19874.1"/>
    <property type="molecule type" value="Genomic_DNA"/>
</dbReference>
<gene>
    <name evidence="2" type="ORF">EV378_3817</name>
</gene>
<keyword evidence="3" id="KW-1185">Reference proteome</keyword>
<keyword evidence="1" id="KW-0812">Transmembrane</keyword>
<dbReference type="Pfam" id="PF08592">
    <property type="entry name" value="Anthrone_oxy"/>
    <property type="match status" value="1"/>
</dbReference>
<dbReference type="InterPro" id="IPR013901">
    <property type="entry name" value="Anthrone_oxy"/>
</dbReference>
<name>A0A4R1HCW8_PSEEN</name>
<feature type="transmembrane region" description="Helical" evidence="1">
    <location>
        <begin position="12"/>
        <end position="38"/>
    </location>
</feature>